<dbReference type="STRING" id="356305.SAMN05421841_2607"/>
<keyword evidence="2" id="KW-1185">Reference proteome</keyword>
<sequence>MKTIRYIVWVFFISFPQFYFCQDDEINLDLLRAQSSPAANLLGIANSEIEKPTDVNALMVSLRESSDNFSTLPSSFAIDVAPFKLGGNYQDLRKKTPSFSEGFKQSFVTSFAFKKIEEDLEESIEARSRLGLGVKFSLKRGNLNNKTIAALDKIEFYQKKMQEIAITDHEGKISALFEERKKFVLERNEIKDENSKKYKELSEKIKTIDKQISDETIAASKNERQIYQEKIKEEAGKIKLDRYGFYLDLSMGTVVDFRNNKFDNSQISKTGAWLTGGWNWEKSSSSLIFITRYLYNPDSPLANPELKKENLHTLDMGSRYALNFFNKKFLMSGECIYRSILNKSDYESSWKFLLNFEYEVAKNQRLTFSFGRDFEGEYKKDGNVIVALNLLIGLGKVKL</sequence>
<dbReference type="OrthoDB" id="918082at2"/>
<evidence type="ECO:0000313" key="1">
    <source>
        <dbReference type="EMBL" id="SEW39542.1"/>
    </source>
</evidence>
<name>A0A1I0RFJ4_9FLAO</name>
<dbReference type="RefSeq" id="WP_089793252.1">
    <property type="nucleotide sequence ID" value="NZ_FOIU01000002.1"/>
</dbReference>
<reference evidence="2" key="1">
    <citation type="submission" date="2016-10" db="EMBL/GenBank/DDBJ databases">
        <authorList>
            <person name="Varghese N."/>
            <person name="Submissions S."/>
        </authorList>
    </citation>
    <scope>NUCLEOTIDE SEQUENCE [LARGE SCALE GENOMIC DNA]</scope>
    <source>
        <strain evidence="2">DSM 17724</strain>
    </source>
</reference>
<proteinExistence type="predicted"/>
<accession>A0A1I0RFJ4</accession>
<organism evidence="1 2">
    <name type="scientific">Chryseobacterium wanjuense</name>
    <dbReference type="NCBI Taxonomy" id="356305"/>
    <lineage>
        <taxon>Bacteria</taxon>
        <taxon>Pseudomonadati</taxon>
        <taxon>Bacteroidota</taxon>
        <taxon>Flavobacteriia</taxon>
        <taxon>Flavobacteriales</taxon>
        <taxon>Weeksellaceae</taxon>
        <taxon>Chryseobacterium group</taxon>
        <taxon>Chryseobacterium</taxon>
    </lineage>
</organism>
<protein>
    <submittedName>
        <fullName evidence="1">Uncharacterized protein</fullName>
    </submittedName>
</protein>
<dbReference type="Proteomes" id="UP000199469">
    <property type="component" value="Unassembled WGS sequence"/>
</dbReference>
<gene>
    <name evidence="1" type="ORF">SAMN05421841_2607</name>
</gene>
<evidence type="ECO:0000313" key="2">
    <source>
        <dbReference type="Proteomes" id="UP000199469"/>
    </source>
</evidence>
<dbReference type="EMBL" id="FOIU01000002">
    <property type="protein sequence ID" value="SEW39542.1"/>
    <property type="molecule type" value="Genomic_DNA"/>
</dbReference>
<dbReference type="AlphaFoldDB" id="A0A1I0RFJ4"/>